<evidence type="ECO:0000256" key="1">
    <source>
        <dbReference type="SAM" id="Coils"/>
    </source>
</evidence>
<name>A0A3R9ARJ5_9HYPH</name>
<comment type="caution">
    <text evidence="4">The sequence shown here is derived from an EMBL/GenBank/DDBJ whole genome shotgun (WGS) entry which is preliminary data.</text>
</comment>
<feature type="region of interest" description="Disordered" evidence="2">
    <location>
        <begin position="483"/>
        <end position="505"/>
    </location>
</feature>
<reference evidence="3 6" key="2">
    <citation type="submission" date="2020-08" db="EMBL/GenBank/DDBJ databases">
        <title>Genomic Encyclopedia of Type Strains, Phase III (KMG-III): the genomes of soil and plant-associated and newly described type strains.</title>
        <authorList>
            <person name="Whitman W."/>
        </authorList>
    </citation>
    <scope>NUCLEOTIDE SEQUENCE [LARGE SCALE GENOMIC DNA]</scope>
    <source>
        <strain evidence="3 6">CECT 4113</strain>
    </source>
</reference>
<evidence type="ECO:0000313" key="4">
    <source>
        <dbReference type="EMBL" id="RSB81635.1"/>
    </source>
</evidence>
<gene>
    <name evidence="4" type="ORF">EFD55_06650</name>
    <name evidence="3" type="ORF">FHS26_001339</name>
</gene>
<dbReference type="AlphaFoldDB" id="A0A3R9ARJ5"/>
<dbReference type="RefSeq" id="WP_125843818.1">
    <property type="nucleotide sequence ID" value="NZ_JACHXH010000004.1"/>
</dbReference>
<protein>
    <submittedName>
        <fullName evidence="4">Uncharacterized protein</fullName>
    </submittedName>
</protein>
<dbReference type="OrthoDB" id="9825539at2"/>
<feature type="coiled-coil region" evidence="1">
    <location>
        <begin position="209"/>
        <end position="236"/>
    </location>
</feature>
<keyword evidence="6" id="KW-1185">Reference proteome</keyword>
<dbReference type="EMBL" id="RJJT01000004">
    <property type="protein sequence ID" value="RSB81635.1"/>
    <property type="molecule type" value="Genomic_DNA"/>
</dbReference>
<dbReference type="Proteomes" id="UP000277279">
    <property type="component" value="Unassembled WGS sequence"/>
</dbReference>
<evidence type="ECO:0000313" key="6">
    <source>
        <dbReference type="Proteomes" id="UP000518315"/>
    </source>
</evidence>
<dbReference type="EMBL" id="JACHXH010000004">
    <property type="protein sequence ID" value="MBB3133626.1"/>
    <property type="molecule type" value="Genomic_DNA"/>
</dbReference>
<organism evidence="4 5">
    <name type="scientific">Rhizobium pisi</name>
    <dbReference type="NCBI Taxonomy" id="574561"/>
    <lineage>
        <taxon>Bacteria</taxon>
        <taxon>Pseudomonadati</taxon>
        <taxon>Pseudomonadota</taxon>
        <taxon>Alphaproteobacteria</taxon>
        <taxon>Hyphomicrobiales</taxon>
        <taxon>Rhizobiaceae</taxon>
        <taxon>Rhizobium/Agrobacterium group</taxon>
        <taxon>Rhizobium</taxon>
    </lineage>
</organism>
<keyword evidence="1" id="KW-0175">Coiled coil</keyword>
<dbReference type="Proteomes" id="UP000518315">
    <property type="component" value="Unassembled WGS sequence"/>
</dbReference>
<evidence type="ECO:0000313" key="5">
    <source>
        <dbReference type="Proteomes" id="UP000277279"/>
    </source>
</evidence>
<evidence type="ECO:0000313" key="3">
    <source>
        <dbReference type="EMBL" id="MBB3133626.1"/>
    </source>
</evidence>
<evidence type="ECO:0000256" key="2">
    <source>
        <dbReference type="SAM" id="MobiDB-lite"/>
    </source>
</evidence>
<sequence>MFTVEYVLSSDPLVGLIQDSPWDIFGRPYAAYLLFLFGEADAEASDWIRNNLRALDSVTGRDVAGVVFAKSVTIKARKKRGRGNANGPRGMTHDQQTIGLKDVITKGDWDAEPMFPDYLSDTWEDRGPGYNGNRNPNELVDIVATTYASDEVAQRFGVFEDVPCIVLVDAFASTGFEVIRLDDTDLSRLFKTLRTAIGKFTRLEGFAAKKDRLERLARALAEIAALNANALRLKATFDTELGRIDHASVAALATAQTWLREGSIRRFTNTLRSSPLLDPRDAENAISRAADAATTLSKLSKTIGSLTWYAAIRSWPLPGEDIGRLNAIMETHASALMSVAIAGRDDWSKADLCFELDRLVKVQGRMVEAVWGNLPDPAELARHQVDQATTLEARHAKAAQDNQAQMAALRATATGLAKDISASDVSIVQAYRDAKRHLFQKPATASPGVSAEAILAAALQNTTINVTMRDIYMAANVAAMGPNSRADNVSFHGDSEAPVSPRRGR</sequence>
<reference evidence="4 5" key="1">
    <citation type="submission" date="2018-11" db="EMBL/GenBank/DDBJ databases">
        <authorList>
            <person name="Huo Y."/>
        </authorList>
    </citation>
    <scope>NUCLEOTIDE SEQUENCE [LARGE SCALE GENOMIC DNA]</scope>
    <source>
        <strain evidence="4 5">DSM 30132</strain>
    </source>
</reference>
<accession>A0A3R9ARJ5</accession>
<proteinExistence type="predicted"/>